<dbReference type="EMBL" id="JARPUR010000006">
    <property type="protein sequence ID" value="KAK4874410.1"/>
    <property type="molecule type" value="Genomic_DNA"/>
</dbReference>
<keyword evidence="2" id="KW-1185">Reference proteome</keyword>
<dbReference type="AlphaFoldDB" id="A0AAN7SNV3"/>
<reference evidence="2" key="1">
    <citation type="submission" date="2023-01" db="EMBL/GenBank/DDBJ databases">
        <title>Key to firefly adult light organ development and bioluminescence: homeobox transcription factors regulate luciferase expression and transportation to peroxisome.</title>
        <authorList>
            <person name="Fu X."/>
        </authorList>
    </citation>
    <scope>NUCLEOTIDE SEQUENCE [LARGE SCALE GENOMIC DNA]</scope>
</reference>
<sequence length="108" mass="12439">MLDEEVTKILSKYQKQESDINELLQKNAGNSQNCSEEPNKLNKQFPNLDDAVKRNRAVLKELETVKGTLRSKAIYSPSEMQWDAIYKQYQASPALPITSWKCHMSTYV</sequence>
<protein>
    <submittedName>
        <fullName evidence="1">Uncharacterized protein</fullName>
    </submittedName>
</protein>
<accession>A0AAN7SNV3</accession>
<name>A0AAN7SNV3_9COLE</name>
<evidence type="ECO:0000313" key="1">
    <source>
        <dbReference type="EMBL" id="KAK4874410.1"/>
    </source>
</evidence>
<proteinExistence type="predicted"/>
<comment type="caution">
    <text evidence="1">The sequence shown here is derived from an EMBL/GenBank/DDBJ whole genome shotgun (WGS) entry which is preliminary data.</text>
</comment>
<organism evidence="1 2">
    <name type="scientific">Aquatica leii</name>
    <dbReference type="NCBI Taxonomy" id="1421715"/>
    <lineage>
        <taxon>Eukaryota</taxon>
        <taxon>Metazoa</taxon>
        <taxon>Ecdysozoa</taxon>
        <taxon>Arthropoda</taxon>
        <taxon>Hexapoda</taxon>
        <taxon>Insecta</taxon>
        <taxon>Pterygota</taxon>
        <taxon>Neoptera</taxon>
        <taxon>Endopterygota</taxon>
        <taxon>Coleoptera</taxon>
        <taxon>Polyphaga</taxon>
        <taxon>Elateriformia</taxon>
        <taxon>Elateroidea</taxon>
        <taxon>Lampyridae</taxon>
        <taxon>Luciolinae</taxon>
        <taxon>Aquatica</taxon>
    </lineage>
</organism>
<dbReference type="Proteomes" id="UP001353858">
    <property type="component" value="Unassembled WGS sequence"/>
</dbReference>
<gene>
    <name evidence="1" type="ORF">RN001_013770</name>
</gene>
<evidence type="ECO:0000313" key="2">
    <source>
        <dbReference type="Proteomes" id="UP001353858"/>
    </source>
</evidence>